<gene>
    <name evidence="2" type="ORF">CNX65_17750</name>
</gene>
<name>A0A290Z7B6_9PSEU</name>
<dbReference type="InterPro" id="IPR003848">
    <property type="entry name" value="DUF218"/>
</dbReference>
<dbReference type="RefSeq" id="WP_096494486.1">
    <property type="nucleotide sequence ID" value="NZ_CP023445.1"/>
</dbReference>
<evidence type="ECO:0000313" key="2">
    <source>
        <dbReference type="EMBL" id="ATE54898.1"/>
    </source>
</evidence>
<dbReference type="KEGG" id="apre:CNX65_17750"/>
<feature type="domain" description="DUF218" evidence="1">
    <location>
        <begin position="45"/>
        <end position="156"/>
    </location>
</feature>
<dbReference type="Proteomes" id="UP000218505">
    <property type="component" value="Chromosome"/>
</dbReference>
<reference evidence="2" key="1">
    <citation type="submission" date="2017-09" db="EMBL/GenBank/DDBJ databases">
        <title>Complete Genome Sequence of ansamitocin-producing Bacterium Actinosynnema pretiosum X47.</title>
        <authorList>
            <person name="Cao G."/>
            <person name="Zong G."/>
            <person name="Zhong C."/>
            <person name="Fu J."/>
        </authorList>
    </citation>
    <scope>NUCLEOTIDE SEQUENCE [LARGE SCALE GENOMIC DNA]</scope>
    <source>
        <strain evidence="2">X47</strain>
    </source>
</reference>
<organism evidence="2 3">
    <name type="scientific">Actinosynnema pretiosum</name>
    <dbReference type="NCBI Taxonomy" id="42197"/>
    <lineage>
        <taxon>Bacteria</taxon>
        <taxon>Bacillati</taxon>
        <taxon>Actinomycetota</taxon>
        <taxon>Actinomycetes</taxon>
        <taxon>Pseudonocardiales</taxon>
        <taxon>Pseudonocardiaceae</taxon>
        <taxon>Actinosynnema</taxon>
    </lineage>
</organism>
<accession>A0A290Z7B6</accession>
<evidence type="ECO:0000259" key="1">
    <source>
        <dbReference type="Pfam" id="PF02698"/>
    </source>
</evidence>
<dbReference type="Pfam" id="PF02698">
    <property type="entry name" value="DUF218"/>
    <property type="match status" value="1"/>
</dbReference>
<proteinExistence type="predicted"/>
<evidence type="ECO:0000313" key="3">
    <source>
        <dbReference type="Proteomes" id="UP000218505"/>
    </source>
</evidence>
<dbReference type="CDD" id="cd06259">
    <property type="entry name" value="YdcF-like"/>
    <property type="match status" value="1"/>
</dbReference>
<keyword evidence="3" id="KW-1185">Reference proteome</keyword>
<dbReference type="AlphaFoldDB" id="A0A290Z7B6"/>
<dbReference type="EMBL" id="CP023445">
    <property type="protein sequence ID" value="ATE54898.1"/>
    <property type="molecule type" value="Genomic_DNA"/>
</dbReference>
<protein>
    <submittedName>
        <fullName evidence="2">GdmH transporter</fullName>
    </submittedName>
</protein>
<sequence length="200" mass="21877">MVLRKIGAGIGFALVGALVWGEVEHWRASRRRLGAGVDGGGSGTAVVVLGYRNAGERPNAVNRWRVRAGLRSLDGAGSVLVVCGGPVGGARPEADLLAGHARALGYRGPLLREPRSRTTWENVREVGPLLEGFARIKVVSNPFHAEKAREYLWRQHPHLAARLVRARDQRVGEWLLLKPLLAVRGRRSLRRVDARGQRCA</sequence>